<comment type="caution">
    <text evidence="10">The sequence shown here is derived from an EMBL/GenBank/DDBJ whole genome shotgun (WGS) entry which is preliminary data.</text>
</comment>
<proteinExistence type="inferred from homology"/>
<evidence type="ECO:0000256" key="4">
    <source>
        <dbReference type="ARBA" id="ARBA00022692"/>
    </source>
</evidence>
<keyword evidence="2 7" id="KW-0813">Transport</keyword>
<dbReference type="InterPro" id="IPR012910">
    <property type="entry name" value="Plug_dom"/>
</dbReference>
<accession>A0A543EC18</accession>
<evidence type="ECO:0000256" key="1">
    <source>
        <dbReference type="ARBA" id="ARBA00004571"/>
    </source>
</evidence>
<reference evidence="10 11" key="1">
    <citation type="submission" date="2019-06" db="EMBL/GenBank/DDBJ databases">
        <title>Sorghum-associated microbial communities from plants grown in Nebraska, USA.</title>
        <authorList>
            <person name="Schachtman D."/>
        </authorList>
    </citation>
    <scope>NUCLEOTIDE SEQUENCE [LARGE SCALE GENOMIC DNA]</scope>
    <source>
        <strain evidence="10 11">110</strain>
    </source>
</reference>
<keyword evidence="3 7" id="KW-1134">Transmembrane beta strand</keyword>
<dbReference type="Gene3D" id="2.40.170.20">
    <property type="entry name" value="TonB-dependent receptor, beta-barrel domain"/>
    <property type="match status" value="1"/>
</dbReference>
<protein>
    <submittedName>
        <fullName evidence="10">TonB-linked SusC/RagA family outer membrane protein</fullName>
    </submittedName>
</protein>
<evidence type="ECO:0000313" key="10">
    <source>
        <dbReference type="EMBL" id="TQM19131.1"/>
    </source>
</evidence>
<dbReference type="NCBIfam" id="TIGR04057">
    <property type="entry name" value="SusC_RagA_signa"/>
    <property type="match status" value="1"/>
</dbReference>
<keyword evidence="8" id="KW-0732">Signal</keyword>
<organism evidence="10 11">
    <name type="scientific">Chryseobacterium aquifrigidense</name>
    <dbReference type="NCBI Taxonomy" id="558021"/>
    <lineage>
        <taxon>Bacteria</taxon>
        <taxon>Pseudomonadati</taxon>
        <taxon>Bacteroidota</taxon>
        <taxon>Flavobacteriia</taxon>
        <taxon>Flavobacteriales</taxon>
        <taxon>Weeksellaceae</taxon>
        <taxon>Chryseobacterium group</taxon>
        <taxon>Chryseobacterium</taxon>
    </lineage>
</organism>
<keyword evidence="11" id="KW-1185">Reference proteome</keyword>
<keyword evidence="6 7" id="KW-0998">Cell outer membrane</keyword>
<feature type="chain" id="PRO_5021775865" evidence="8">
    <location>
        <begin position="19"/>
        <end position="988"/>
    </location>
</feature>
<gene>
    <name evidence="10" type="ORF">FB551_3526</name>
</gene>
<evidence type="ECO:0000256" key="3">
    <source>
        <dbReference type="ARBA" id="ARBA00022452"/>
    </source>
</evidence>
<name>A0A543EC18_9FLAO</name>
<dbReference type="AlphaFoldDB" id="A0A543EC18"/>
<dbReference type="GO" id="GO:0009279">
    <property type="term" value="C:cell outer membrane"/>
    <property type="evidence" value="ECO:0007669"/>
    <property type="project" value="UniProtKB-SubCell"/>
</dbReference>
<dbReference type="SUPFAM" id="SSF56935">
    <property type="entry name" value="Porins"/>
    <property type="match status" value="1"/>
</dbReference>
<evidence type="ECO:0000256" key="5">
    <source>
        <dbReference type="ARBA" id="ARBA00023136"/>
    </source>
</evidence>
<dbReference type="InterPro" id="IPR023997">
    <property type="entry name" value="TonB-dep_OMP_SusC/RagA_CS"/>
</dbReference>
<dbReference type="InterPro" id="IPR023996">
    <property type="entry name" value="TonB-dep_OMP_SusC/RagA"/>
</dbReference>
<keyword evidence="5 7" id="KW-0472">Membrane</keyword>
<evidence type="ECO:0000259" key="9">
    <source>
        <dbReference type="Pfam" id="PF07715"/>
    </source>
</evidence>
<dbReference type="InterPro" id="IPR036942">
    <property type="entry name" value="Beta-barrel_TonB_sf"/>
</dbReference>
<evidence type="ECO:0000313" key="11">
    <source>
        <dbReference type="Proteomes" id="UP000316437"/>
    </source>
</evidence>
<dbReference type="EMBL" id="VFPD01000002">
    <property type="protein sequence ID" value="TQM19131.1"/>
    <property type="molecule type" value="Genomic_DNA"/>
</dbReference>
<dbReference type="InterPro" id="IPR037066">
    <property type="entry name" value="Plug_dom_sf"/>
</dbReference>
<dbReference type="Gene3D" id="2.170.130.10">
    <property type="entry name" value="TonB-dependent receptor, plug domain"/>
    <property type="match status" value="1"/>
</dbReference>
<keyword evidence="4 7" id="KW-0812">Transmembrane</keyword>
<evidence type="ECO:0000256" key="2">
    <source>
        <dbReference type="ARBA" id="ARBA00022448"/>
    </source>
</evidence>
<sequence length="988" mass="107691">MRKAVIPVLFVFSLTANAQEKKAADTTKTTSIEEVVVTSLGIKRQARSLTYSSQQIGGDELTEVKTPNLLNSINGKVSNVQINRTNGVGSSVRVVMRGDKSVNSAQPLYVIDGIPIINGTGKSADIGQYSNMPDPGDVLSSINPDDIESINFLKGASASALYGSAGGNGAILITTKKGRAGKSSITYSSSLTVDRAYSLPKLQHSYLSYDPSVSGSQPGQAVDSWGAKGSSKDYLKDFLQTGTTWVNSLSFQSGNEKSTSYFSIGNTTNKGVVPMSYFDQYNVSFRNSSKFLDDKLTLDANFIGSLQESKNRQTPGASFSPLTSLYWLPRGVDFDQYGPDNYSYLNKERFLPAQNWWEVNPDGSFKGNPPTQNPYWILNRNPVTVSNKNTYGALSLSYQINPWLTARVRGNYSWNISDSQRDIAAFSAPTLLAVKEGINGRMLKNTYENTSTYGDVLLIGSPKISESFSLDFTLGGSINTTRNKIGQIDNAYLTNPNLFTVSNLEWGKKRSPGDGYHNIYTNMKKQVQSVFASATVGYKNMFYVDMTFRNDWDSSLALTGRTGFDYESVGANAVLSSVFKLPEVISFWKVRGSYATVGLGLPTNISNAMIEYNKGYTVGVDAGTLVFPKSSFITDPKYKELFPKPEFNKTFEVGTELRMFSNKLSFDITYYNSNTSNQLLETKIDSYFGGIAPGSYYINAGKIRNTGFESSLSYKVFSSEKFGWTTTLNASANKNKIVELFPSSLPISENQLFSLTGGGEYTKLKLGGSFGDLYGIKFKRDDQGRILVNEKGIPLAEGTPSYLGNPNPKFIMGFNNSFNIGKLGISFLIDGKFGGKVLSLTEKANDIYGVTQSTADARDAGGVSIPNAVYAPGTPNAGQAYTGLTNAKDYYKAVGTTEGFGKGIDEAYLYSATTIRLRQASISYTFDIQSKYMRNATVSLVGTNLFFFYKKAPFDPEQVSGNTPGGVGVDSFGLPVTRSIGLSLKANF</sequence>
<comment type="subcellular location">
    <subcellularLocation>
        <location evidence="1 7">Cell outer membrane</location>
        <topology evidence="1 7">Multi-pass membrane protein</topology>
    </subcellularLocation>
</comment>
<evidence type="ECO:0000256" key="8">
    <source>
        <dbReference type="SAM" id="SignalP"/>
    </source>
</evidence>
<dbReference type="NCBIfam" id="TIGR04056">
    <property type="entry name" value="OMP_RagA_SusC"/>
    <property type="match status" value="1"/>
</dbReference>
<dbReference type="RefSeq" id="WP_142018361.1">
    <property type="nucleotide sequence ID" value="NZ_VFPD01000002.1"/>
</dbReference>
<feature type="signal peptide" evidence="8">
    <location>
        <begin position="1"/>
        <end position="18"/>
    </location>
</feature>
<dbReference type="PROSITE" id="PS52016">
    <property type="entry name" value="TONB_DEPENDENT_REC_3"/>
    <property type="match status" value="1"/>
</dbReference>
<comment type="similarity">
    <text evidence="7">Belongs to the TonB-dependent receptor family.</text>
</comment>
<evidence type="ECO:0000256" key="6">
    <source>
        <dbReference type="ARBA" id="ARBA00023237"/>
    </source>
</evidence>
<dbReference type="InterPro" id="IPR039426">
    <property type="entry name" value="TonB-dep_rcpt-like"/>
</dbReference>
<feature type="domain" description="TonB-dependent receptor plug" evidence="9">
    <location>
        <begin position="47"/>
        <end position="170"/>
    </location>
</feature>
<dbReference type="Pfam" id="PF07715">
    <property type="entry name" value="Plug"/>
    <property type="match status" value="1"/>
</dbReference>
<dbReference type="Proteomes" id="UP000316437">
    <property type="component" value="Unassembled WGS sequence"/>
</dbReference>
<evidence type="ECO:0000256" key="7">
    <source>
        <dbReference type="PROSITE-ProRule" id="PRU01360"/>
    </source>
</evidence>